<evidence type="ECO:0000313" key="1">
    <source>
        <dbReference type="EMBL" id="RAS35885.1"/>
    </source>
</evidence>
<sequence length="74" mass="8061">MELWIQPCAACANLHGQPSLADPHDALLLDSVDWKEGQRAAETYTCAQCSGVLSRVLSGKPARQLWTLMNAGQH</sequence>
<dbReference type="OrthoDB" id="8779555at2"/>
<protein>
    <submittedName>
        <fullName evidence="1">Uncharacterized protein</fullName>
    </submittedName>
</protein>
<comment type="caution">
    <text evidence="1">The sequence shown here is derived from an EMBL/GenBank/DDBJ whole genome shotgun (WGS) entry which is preliminary data.</text>
</comment>
<name>A0A329CYR7_9BURK</name>
<dbReference type="AlphaFoldDB" id="A0A329CYR7"/>
<dbReference type="Proteomes" id="UP000248918">
    <property type="component" value="Unassembled WGS sequence"/>
</dbReference>
<dbReference type="RefSeq" id="WP_111930640.1">
    <property type="nucleotide sequence ID" value="NZ_CADFFP010000005.1"/>
</dbReference>
<gene>
    <name evidence="1" type="ORF">BX591_104215</name>
</gene>
<evidence type="ECO:0000313" key="2">
    <source>
        <dbReference type="Proteomes" id="UP000248918"/>
    </source>
</evidence>
<accession>A0A329CYR7</accession>
<dbReference type="EMBL" id="QLTK01000004">
    <property type="protein sequence ID" value="RAS35885.1"/>
    <property type="molecule type" value="Genomic_DNA"/>
</dbReference>
<proteinExistence type="predicted"/>
<organism evidence="1 2">
    <name type="scientific">Paraburkholderia bryophila</name>
    <dbReference type="NCBI Taxonomy" id="420952"/>
    <lineage>
        <taxon>Bacteria</taxon>
        <taxon>Pseudomonadati</taxon>
        <taxon>Pseudomonadota</taxon>
        <taxon>Betaproteobacteria</taxon>
        <taxon>Burkholderiales</taxon>
        <taxon>Burkholderiaceae</taxon>
        <taxon>Paraburkholderia</taxon>
    </lineage>
</organism>
<reference evidence="1 2" key="1">
    <citation type="submission" date="2018-06" db="EMBL/GenBank/DDBJ databases">
        <title>Genomic Encyclopedia of Type Strains, Phase III (KMG-III): the genomes of soil and plant-associated and newly described type strains.</title>
        <authorList>
            <person name="Whitman W."/>
        </authorList>
    </citation>
    <scope>NUCLEOTIDE SEQUENCE [LARGE SCALE GENOMIC DNA]</scope>
    <source>
        <strain evidence="1 2">LMG 23644</strain>
    </source>
</reference>